<evidence type="ECO:0000256" key="1">
    <source>
        <dbReference type="SAM" id="MobiDB-lite"/>
    </source>
</evidence>
<organism evidence="2 3">
    <name type="scientific">Ambrosia artemisiifolia</name>
    <name type="common">Common ragweed</name>
    <dbReference type="NCBI Taxonomy" id="4212"/>
    <lineage>
        <taxon>Eukaryota</taxon>
        <taxon>Viridiplantae</taxon>
        <taxon>Streptophyta</taxon>
        <taxon>Embryophyta</taxon>
        <taxon>Tracheophyta</taxon>
        <taxon>Spermatophyta</taxon>
        <taxon>Magnoliopsida</taxon>
        <taxon>eudicotyledons</taxon>
        <taxon>Gunneridae</taxon>
        <taxon>Pentapetalae</taxon>
        <taxon>asterids</taxon>
        <taxon>campanulids</taxon>
        <taxon>Asterales</taxon>
        <taxon>Asteraceae</taxon>
        <taxon>Asteroideae</taxon>
        <taxon>Heliantheae alliance</taxon>
        <taxon>Heliantheae</taxon>
        <taxon>Ambrosia</taxon>
    </lineage>
</organism>
<accession>A0AAD5CUA6</accession>
<proteinExistence type="predicted"/>
<dbReference type="AlphaFoldDB" id="A0AAD5CUA6"/>
<evidence type="ECO:0000313" key="3">
    <source>
        <dbReference type="Proteomes" id="UP001206925"/>
    </source>
</evidence>
<feature type="region of interest" description="Disordered" evidence="1">
    <location>
        <begin position="1"/>
        <end position="23"/>
    </location>
</feature>
<keyword evidence="3" id="KW-1185">Reference proteome</keyword>
<dbReference type="PANTHER" id="PTHR47711:SF2">
    <property type="entry name" value="PROTEIN PLASTID TRANSCRIPTIONALLY ACTIVE 16, CHLOROPLASTIC"/>
    <property type="match status" value="1"/>
</dbReference>
<name>A0AAD5CUA6_AMBAR</name>
<evidence type="ECO:0000313" key="2">
    <source>
        <dbReference type="EMBL" id="KAI7747742.1"/>
    </source>
</evidence>
<dbReference type="EMBL" id="JAMZMK010006695">
    <property type="protein sequence ID" value="KAI7747742.1"/>
    <property type="molecule type" value="Genomic_DNA"/>
</dbReference>
<dbReference type="PANTHER" id="PTHR47711">
    <property type="entry name" value="PROTEIN PLASTID TRANSCRIPTIONALLY ACTIVE 16, CHLOROPLASTIC"/>
    <property type="match status" value="1"/>
</dbReference>
<comment type="caution">
    <text evidence="2">The sequence shown here is derived from an EMBL/GenBank/DDBJ whole genome shotgun (WGS) entry which is preliminary data.</text>
</comment>
<protein>
    <submittedName>
        <fullName evidence="2">Uncharacterized protein</fullName>
    </submittedName>
</protein>
<reference evidence="2" key="1">
    <citation type="submission" date="2022-06" db="EMBL/GenBank/DDBJ databases">
        <title>Uncovering the hologenomic basis of an extraordinary plant invasion.</title>
        <authorList>
            <person name="Bieker V.C."/>
            <person name="Martin M.D."/>
            <person name="Gilbert T."/>
            <person name="Hodgins K."/>
            <person name="Battlay P."/>
            <person name="Petersen B."/>
            <person name="Wilson J."/>
        </authorList>
    </citation>
    <scope>NUCLEOTIDE SEQUENCE</scope>
    <source>
        <strain evidence="2">AA19_3_7</strain>
        <tissue evidence="2">Leaf</tissue>
    </source>
</reference>
<feature type="region of interest" description="Disordered" evidence="1">
    <location>
        <begin position="76"/>
        <end position="97"/>
    </location>
</feature>
<sequence>MVPPMAKRGSNGFTTEDGPDPDVAVAPGLALSWGKLSSGFASAVKNNSIELPKVQLATVRGQAEARTLTPKLTVVKKPAAAKKAPPPAQQSRTKESTAEVRKIFGGVFQQETIYVDD</sequence>
<gene>
    <name evidence="2" type="ORF">M8C21_008305</name>
</gene>
<dbReference type="Proteomes" id="UP001206925">
    <property type="component" value="Unassembled WGS sequence"/>
</dbReference>